<dbReference type="GO" id="GO:0035188">
    <property type="term" value="P:hatching"/>
    <property type="evidence" value="ECO:0007669"/>
    <property type="project" value="Ensembl"/>
</dbReference>
<feature type="transmembrane region" description="Helical" evidence="7">
    <location>
        <begin position="88"/>
        <end position="107"/>
    </location>
</feature>
<evidence type="ECO:0000256" key="4">
    <source>
        <dbReference type="ARBA" id="ARBA00022989"/>
    </source>
</evidence>
<dbReference type="InterPro" id="IPR000301">
    <property type="entry name" value="Tetraspanin_animals"/>
</dbReference>
<evidence type="ECO:0000256" key="1">
    <source>
        <dbReference type="ARBA" id="ARBA00004141"/>
    </source>
</evidence>
<feature type="transmembrane region" description="Helical" evidence="7">
    <location>
        <begin position="12"/>
        <end position="35"/>
    </location>
</feature>
<evidence type="ECO:0000256" key="6">
    <source>
        <dbReference type="PIRSR" id="PIRSR002419-1"/>
    </source>
</evidence>
<feature type="disulfide bond" evidence="6">
    <location>
        <begin position="146"/>
        <end position="177"/>
    </location>
</feature>
<dbReference type="STRING" id="8083.ENSXMAP00000028768"/>
<organism evidence="8 9">
    <name type="scientific">Xiphophorus maculatus</name>
    <name type="common">Southern platyfish</name>
    <name type="synonym">Platypoecilus maculatus</name>
    <dbReference type="NCBI Taxonomy" id="8083"/>
    <lineage>
        <taxon>Eukaryota</taxon>
        <taxon>Metazoa</taxon>
        <taxon>Chordata</taxon>
        <taxon>Craniata</taxon>
        <taxon>Vertebrata</taxon>
        <taxon>Euteleostomi</taxon>
        <taxon>Actinopterygii</taxon>
        <taxon>Neopterygii</taxon>
        <taxon>Teleostei</taxon>
        <taxon>Neoteleostei</taxon>
        <taxon>Acanthomorphata</taxon>
        <taxon>Ovalentaria</taxon>
        <taxon>Atherinomorphae</taxon>
        <taxon>Cyprinodontiformes</taxon>
        <taxon>Poeciliidae</taxon>
        <taxon>Poeciliinae</taxon>
        <taxon>Xiphophorus</taxon>
    </lineage>
</organism>
<keyword evidence="3 7" id="KW-0812">Transmembrane</keyword>
<proteinExistence type="inferred from homology"/>
<reference evidence="8" key="3">
    <citation type="submission" date="2025-08" db="UniProtKB">
        <authorList>
            <consortium name="Ensembl"/>
        </authorList>
    </citation>
    <scope>IDENTIFICATION</scope>
    <source>
        <strain evidence="8">JP 163 A</strain>
    </source>
</reference>
<dbReference type="PANTHER" id="PTHR19282">
    <property type="entry name" value="TETRASPANIN"/>
    <property type="match status" value="1"/>
</dbReference>
<name>A0A3B5QAP9_XIPMA</name>
<dbReference type="GO" id="GO:0005886">
    <property type="term" value="C:plasma membrane"/>
    <property type="evidence" value="ECO:0007669"/>
    <property type="project" value="TreeGrafter"/>
</dbReference>
<dbReference type="PANTHER" id="PTHR19282:SF456">
    <property type="entry name" value="CD63 MOLECULE"/>
    <property type="match status" value="1"/>
</dbReference>
<evidence type="ECO:0000256" key="2">
    <source>
        <dbReference type="ARBA" id="ARBA00006840"/>
    </source>
</evidence>
<feature type="transmembrane region" description="Helical" evidence="7">
    <location>
        <begin position="205"/>
        <end position="224"/>
    </location>
</feature>
<comment type="similarity">
    <text evidence="2 7">Belongs to the tetraspanin (TM4SF) family.</text>
</comment>
<keyword evidence="5 7" id="KW-0472">Membrane</keyword>
<feature type="transmembrane region" description="Helical" evidence="7">
    <location>
        <begin position="55"/>
        <end position="76"/>
    </location>
</feature>
<comment type="subcellular location">
    <subcellularLocation>
        <location evidence="1 7">Membrane</location>
        <topology evidence="1 7">Multi-pass membrane protein</topology>
    </subcellularLocation>
</comment>
<dbReference type="InterPro" id="IPR018499">
    <property type="entry name" value="Tetraspanin/Peripherin"/>
</dbReference>
<reference evidence="9" key="1">
    <citation type="submission" date="2012-01" db="EMBL/GenBank/DDBJ databases">
        <authorList>
            <person name="Walter R."/>
            <person name="Schartl M."/>
            <person name="Warren W."/>
        </authorList>
    </citation>
    <scope>NUCLEOTIDE SEQUENCE [LARGE SCALE GENOMIC DNA]</scope>
    <source>
        <strain evidence="9">JP 163 A</strain>
    </source>
</reference>
<keyword evidence="9" id="KW-1185">Reference proteome</keyword>
<dbReference type="PRINTS" id="PR00259">
    <property type="entry name" value="TMFOUR"/>
</dbReference>
<dbReference type="GeneTree" id="ENSGT00940000156832"/>
<reference evidence="9" key="2">
    <citation type="journal article" date="2013" name="Nat. Genet.">
        <title>The genome of the platyfish, Xiphophorus maculatus, provides insights into evolutionary adaptation and several complex traits.</title>
        <authorList>
            <person name="Schartl M."/>
            <person name="Walter R.B."/>
            <person name="Shen Y."/>
            <person name="Garcia T."/>
            <person name="Catchen J."/>
            <person name="Amores A."/>
            <person name="Braasch I."/>
            <person name="Chalopin D."/>
            <person name="Volff J.N."/>
            <person name="Lesch K.P."/>
            <person name="Bisazza A."/>
            <person name="Minx P."/>
            <person name="Hillier L."/>
            <person name="Wilson R.K."/>
            <person name="Fuerstenberg S."/>
            <person name="Boore J."/>
            <person name="Searle S."/>
            <person name="Postlethwait J.H."/>
            <person name="Warren W.C."/>
        </authorList>
    </citation>
    <scope>NUCLEOTIDE SEQUENCE [LARGE SCALE GENOMIC DNA]</scope>
    <source>
        <strain evidence="9">JP 163 A</strain>
    </source>
</reference>
<dbReference type="Proteomes" id="UP000002852">
    <property type="component" value="Unassembled WGS sequence"/>
</dbReference>
<dbReference type="AlphaFoldDB" id="A0A3B5QAP9"/>
<evidence type="ECO:0000313" key="8">
    <source>
        <dbReference type="Ensembl" id="ENSXMAP00000028768.1"/>
    </source>
</evidence>
<evidence type="ECO:0000313" key="9">
    <source>
        <dbReference type="Proteomes" id="UP000002852"/>
    </source>
</evidence>
<dbReference type="GO" id="GO:1900746">
    <property type="term" value="P:regulation of vascular endothelial growth factor signaling pathway"/>
    <property type="evidence" value="ECO:0007669"/>
    <property type="project" value="TreeGrafter"/>
</dbReference>
<sequence length="251" mass="27912">MAVEGGMKCVKYVLFCFNFISLFCGLALIAVGVVVQVSMHKTFRIMDVNASAGPIILIVVGLLTFFVAFFGCCGAWKENHCMVATFSFFLSLVVIAEIVAVVLGYIYRDKVKTMIDNNLSDMITNYKVGSAELRETLDKLQETWKCCGAQNSSDWKDYGSDGQSVPDSCCLEVKPGCGNGTMTDTAKVHQRGCSDVMSIFLKRDAQWVIIAAIVVAVLQVRTGCKSKHIIRGFTCRYFFDQYHFFILKILM</sequence>
<dbReference type="PIRSF" id="PIRSF002419">
    <property type="entry name" value="Tetraspanin"/>
    <property type="match status" value="1"/>
</dbReference>
<protein>
    <recommendedName>
        <fullName evidence="7">Tetraspanin</fullName>
    </recommendedName>
</protein>
<evidence type="ECO:0000256" key="3">
    <source>
        <dbReference type="ARBA" id="ARBA00022692"/>
    </source>
</evidence>
<dbReference type="Pfam" id="PF00335">
    <property type="entry name" value="Tetraspanin"/>
    <property type="match status" value="1"/>
</dbReference>
<dbReference type="OMA" id="YHMIMAF"/>
<dbReference type="FunCoup" id="A0A3B5QAP9">
    <property type="interactions" value="217"/>
</dbReference>
<reference evidence="8" key="4">
    <citation type="submission" date="2025-09" db="UniProtKB">
        <authorList>
            <consortium name="Ensembl"/>
        </authorList>
    </citation>
    <scope>IDENTIFICATION</scope>
    <source>
        <strain evidence="8">JP 163 A</strain>
    </source>
</reference>
<keyword evidence="4 7" id="KW-1133">Transmembrane helix</keyword>
<evidence type="ECO:0000256" key="5">
    <source>
        <dbReference type="ARBA" id="ARBA00023136"/>
    </source>
</evidence>
<dbReference type="InterPro" id="IPR018503">
    <property type="entry name" value="Tetraspanin_CS"/>
</dbReference>
<evidence type="ECO:0000256" key="7">
    <source>
        <dbReference type="RuleBase" id="RU361218"/>
    </source>
</evidence>
<dbReference type="InterPro" id="IPR008952">
    <property type="entry name" value="Tetraspanin_EC2_sf"/>
</dbReference>
<dbReference type="PROSITE" id="PS00421">
    <property type="entry name" value="TM4_1"/>
    <property type="match status" value="1"/>
</dbReference>
<keyword evidence="6" id="KW-1015">Disulfide bond</keyword>
<dbReference type="Ensembl" id="ENSXMAT00000026399.1">
    <property type="protein sequence ID" value="ENSXMAP00000028768.1"/>
    <property type="gene ID" value="ENSXMAG00000011682.2"/>
</dbReference>
<accession>A0A3B5QAP9</accession>
<dbReference type="Gene3D" id="1.10.1450.10">
    <property type="entry name" value="Tetraspanin"/>
    <property type="match status" value="1"/>
</dbReference>
<dbReference type="SUPFAM" id="SSF48652">
    <property type="entry name" value="Tetraspanin"/>
    <property type="match status" value="1"/>
</dbReference>
<dbReference type="InParanoid" id="A0A3B5QAP9"/>